<dbReference type="GO" id="GO:0009847">
    <property type="term" value="P:spore germination"/>
    <property type="evidence" value="ECO:0007669"/>
    <property type="project" value="InterPro"/>
</dbReference>
<dbReference type="Proteomes" id="UP000249522">
    <property type="component" value="Unassembled WGS sequence"/>
</dbReference>
<reference evidence="9 10" key="1">
    <citation type="submission" date="2018-06" db="EMBL/GenBank/DDBJ databases">
        <title>Paenibacillus imtechensis sp. nov.</title>
        <authorList>
            <person name="Pinnaka A.K."/>
            <person name="Singh H."/>
            <person name="Kaur M."/>
        </authorList>
    </citation>
    <scope>NUCLEOTIDE SEQUENCE [LARGE SCALE GENOMIC DNA]</scope>
    <source>
        <strain evidence="9 10">SMB1</strain>
    </source>
</reference>
<feature type="transmembrane region" description="Helical" evidence="8">
    <location>
        <begin position="142"/>
        <end position="163"/>
    </location>
</feature>
<proteinExistence type="inferred from homology"/>
<evidence type="ECO:0000313" key="10">
    <source>
        <dbReference type="Proteomes" id="UP000249522"/>
    </source>
</evidence>
<dbReference type="PANTHER" id="PTHR34975:SF2">
    <property type="entry name" value="SPORE GERMINATION PROTEIN A2"/>
    <property type="match status" value="1"/>
</dbReference>
<keyword evidence="10" id="KW-1185">Reference proteome</keyword>
<name>A0A2W1M110_9BACL</name>
<gene>
    <name evidence="9" type="ORF">DNH61_03075</name>
</gene>
<comment type="similarity">
    <text evidence="2">Belongs to the amino acid-polyamine-organocation (APC) superfamily. Spore germination protein (SGP) (TC 2.A.3.9) family.</text>
</comment>
<evidence type="ECO:0000256" key="7">
    <source>
        <dbReference type="ARBA" id="ARBA00023136"/>
    </source>
</evidence>
<feature type="transmembrane region" description="Helical" evidence="8">
    <location>
        <begin position="183"/>
        <end position="200"/>
    </location>
</feature>
<comment type="subcellular location">
    <subcellularLocation>
        <location evidence="1">Membrane</location>
        <topology evidence="1">Multi-pass membrane protein</topology>
    </subcellularLocation>
</comment>
<accession>A0A2W1M110</accession>
<dbReference type="Pfam" id="PF03845">
    <property type="entry name" value="Spore_permease"/>
    <property type="match status" value="1"/>
</dbReference>
<feature type="transmembrane region" description="Helical" evidence="8">
    <location>
        <begin position="109"/>
        <end position="130"/>
    </location>
</feature>
<evidence type="ECO:0000256" key="6">
    <source>
        <dbReference type="ARBA" id="ARBA00022989"/>
    </source>
</evidence>
<comment type="caution">
    <text evidence="9">The sequence shown here is derived from an EMBL/GenBank/DDBJ whole genome shotgun (WGS) entry which is preliminary data.</text>
</comment>
<evidence type="ECO:0000256" key="2">
    <source>
        <dbReference type="ARBA" id="ARBA00007998"/>
    </source>
</evidence>
<evidence type="ECO:0000256" key="5">
    <source>
        <dbReference type="ARBA" id="ARBA00022692"/>
    </source>
</evidence>
<evidence type="ECO:0000256" key="4">
    <source>
        <dbReference type="ARBA" id="ARBA00022544"/>
    </source>
</evidence>
<keyword evidence="7 8" id="KW-0472">Membrane</keyword>
<dbReference type="InterPro" id="IPR004761">
    <property type="entry name" value="Spore_GerAB"/>
</dbReference>
<dbReference type="EMBL" id="QKRB01000028">
    <property type="protein sequence ID" value="PZD97347.1"/>
    <property type="molecule type" value="Genomic_DNA"/>
</dbReference>
<feature type="transmembrane region" description="Helical" evidence="8">
    <location>
        <begin position="79"/>
        <end position="97"/>
    </location>
</feature>
<evidence type="ECO:0000256" key="1">
    <source>
        <dbReference type="ARBA" id="ARBA00004141"/>
    </source>
</evidence>
<keyword evidence="3" id="KW-0813">Transport</keyword>
<sequence length="362" mass="40383">MSMQKVSGMQVVMLTALIILVVGLKHPPVVMMEAAREGAWVGYIAGVLITGPIIWMLYRLSKRFPNEDLFLVLIKRAPLAGRVIVLAYLAYFLFMLAHDIRFIIGLTNILLLPTTPIEVTGLAVALAAYYAARDGIEAVARLAQLFFPVLAVLVLSLPLMLGTQADIRNIDPLEWNVTGQLKSALYAFGGLSEIIVLPFIAPYPAFRLRSAYYGLALGTLLLGILLIESLLVFGPELASLFFDPPYMLIRQIRITDFLDRLDLPILAVWMLNVFVKISLYIYAVSLAVHRLANIASARIVTGPVGLSGLVCSYWFFESSNQLVELAKFRPFLMLVYAVLLPLLLFVWLRAKAKRSVMRLRRN</sequence>
<feature type="transmembrane region" description="Helical" evidence="8">
    <location>
        <begin position="39"/>
        <end position="58"/>
    </location>
</feature>
<keyword evidence="6 8" id="KW-1133">Transmembrane helix</keyword>
<protein>
    <submittedName>
        <fullName evidence="9">Spore gernimation protein</fullName>
    </submittedName>
</protein>
<organism evidence="9 10">
    <name type="scientific">Paenibacillus sambharensis</name>
    <dbReference type="NCBI Taxonomy" id="1803190"/>
    <lineage>
        <taxon>Bacteria</taxon>
        <taxon>Bacillati</taxon>
        <taxon>Bacillota</taxon>
        <taxon>Bacilli</taxon>
        <taxon>Bacillales</taxon>
        <taxon>Paenibacillaceae</taxon>
        <taxon>Paenibacillus</taxon>
    </lineage>
</organism>
<dbReference type="GO" id="GO:0016020">
    <property type="term" value="C:membrane"/>
    <property type="evidence" value="ECO:0007669"/>
    <property type="project" value="UniProtKB-SubCell"/>
</dbReference>
<keyword evidence="4" id="KW-0309">Germination</keyword>
<dbReference type="AlphaFoldDB" id="A0A2W1M110"/>
<evidence type="ECO:0000256" key="3">
    <source>
        <dbReference type="ARBA" id="ARBA00022448"/>
    </source>
</evidence>
<feature type="transmembrane region" description="Helical" evidence="8">
    <location>
        <begin position="212"/>
        <end position="233"/>
    </location>
</feature>
<dbReference type="PANTHER" id="PTHR34975">
    <property type="entry name" value="SPORE GERMINATION PROTEIN A2"/>
    <property type="match status" value="1"/>
</dbReference>
<feature type="transmembrane region" description="Helical" evidence="8">
    <location>
        <begin position="263"/>
        <end position="283"/>
    </location>
</feature>
<evidence type="ECO:0000256" key="8">
    <source>
        <dbReference type="SAM" id="Phobius"/>
    </source>
</evidence>
<dbReference type="OrthoDB" id="2829675at2"/>
<dbReference type="NCBIfam" id="TIGR00912">
    <property type="entry name" value="2A0309"/>
    <property type="match status" value="1"/>
</dbReference>
<keyword evidence="5 8" id="KW-0812">Transmembrane</keyword>
<feature type="transmembrane region" description="Helical" evidence="8">
    <location>
        <begin position="328"/>
        <end position="348"/>
    </location>
</feature>
<evidence type="ECO:0000313" key="9">
    <source>
        <dbReference type="EMBL" id="PZD97347.1"/>
    </source>
</evidence>
<feature type="transmembrane region" description="Helical" evidence="8">
    <location>
        <begin position="295"/>
        <end position="316"/>
    </location>
</feature>